<evidence type="ECO:0000313" key="4">
    <source>
        <dbReference type="Proteomes" id="UP000289708"/>
    </source>
</evidence>
<reference evidence="3 4" key="1">
    <citation type="submission" date="2018-12" db="EMBL/GenBank/DDBJ databases">
        <title>bacterium Hansschlegelia zhihuaiae S113.</title>
        <authorList>
            <person name="He J."/>
        </authorList>
    </citation>
    <scope>NUCLEOTIDE SEQUENCE [LARGE SCALE GENOMIC DNA]</scope>
    <source>
        <strain evidence="3 4">S 113</strain>
    </source>
</reference>
<feature type="chain" id="PRO_5020406305" evidence="2">
    <location>
        <begin position="24"/>
        <end position="96"/>
    </location>
</feature>
<organism evidence="3 4">
    <name type="scientific">Hansschlegelia zhihuaiae</name>
    <dbReference type="NCBI Taxonomy" id="405005"/>
    <lineage>
        <taxon>Bacteria</taxon>
        <taxon>Pseudomonadati</taxon>
        <taxon>Pseudomonadota</taxon>
        <taxon>Alphaproteobacteria</taxon>
        <taxon>Hyphomicrobiales</taxon>
        <taxon>Methylopilaceae</taxon>
        <taxon>Hansschlegelia</taxon>
    </lineage>
</organism>
<accession>A0A4Q0MC28</accession>
<protein>
    <submittedName>
        <fullName evidence="3">Uncharacterized protein</fullName>
    </submittedName>
</protein>
<feature type="region of interest" description="Disordered" evidence="1">
    <location>
        <begin position="50"/>
        <end position="96"/>
    </location>
</feature>
<sequence length="96" mass="9877">MKTSVIRAALAALMLSGPAAAFANTASYSGAVGGPVELAYAHDAGARKADDAVYGQDRWGRGTGPQRSEDGSQHGHSSFIPRSDALTNWSGNDNQG</sequence>
<evidence type="ECO:0000313" key="3">
    <source>
        <dbReference type="EMBL" id="RXF70887.1"/>
    </source>
</evidence>
<feature type="compositionally biased region" description="Polar residues" evidence="1">
    <location>
        <begin position="85"/>
        <end position="96"/>
    </location>
</feature>
<feature type="signal peptide" evidence="2">
    <location>
        <begin position="1"/>
        <end position="23"/>
    </location>
</feature>
<comment type="caution">
    <text evidence="3">The sequence shown here is derived from an EMBL/GenBank/DDBJ whole genome shotgun (WGS) entry which is preliminary data.</text>
</comment>
<dbReference type="AlphaFoldDB" id="A0A4Q0MC28"/>
<evidence type="ECO:0000256" key="1">
    <source>
        <dbReference type="SAM" id="MobiDB-lite"/>
    </source>
</evidence>
<evidence type="ECO:0000256" key="2">
    <source>
        <dbReference type="SAM" id="SignalP"/>
    </source>
</evidence>
<name>A0A4Q0MC28_9HYPH</name>
<dbReference type="EMBL" id="RYFI01000016">
    <property type="protein sequence ID" value="RXF70887.1"/>
    <property type="molecule type" value="Genomic_DNA"/>
</dbReference>
<proteinExistence type="predicted"/>
<dbReference type="RefSeq" id="WP_128778453.1">
    <property type="nucleotide sequence ID" value="NZ_RYFI01000016.1"/>
</dbReference>
<keyword evidence="2" id="KW-0732">Signal</keyword>
<dbReference type="Proteomes" id="UP000289708">
    <property type="component" value="Unassembled WGS sequence"/>
</dbReference>
<gene>
    <name evidence="3" type="ORF">EK403_15865</name>
</gene>
<keyword evidence="4" id="KW-1185">Reference proteome</keyword>